<evidence type="ECO:0000313" key="5">
    <source>
        <dbReference type="EMBL" id="SDR22804.1"/>
    </source>
</evidence>
<dbReference type="Proteomes" id="UP000183053">
    <property type="component" value="Unassembled WGS sequence"/>
</dbReference>
<feature type="compositionally biased region" description="Low complexity" evidence="1">
    <location>
        <begin position="230"/>
        <end position="241"/>
    </location>
</feature>
<evidence type="ECO:0000256" key="2">
    <source>
        <dbReference type="SAM" id="Phobius"/>
    </source>
</evidence>
<evidence type="ECO:0000259" key="3">
    <source>
        <dbReference type="Pfam" id="PF23493"/>
    </source>
</evidence>
<dbReference type="AlphaFoldDB" id="A0A1H1HBH7"/>
<dbReference type="InterPro" id="IPR056411">
    <property type="entry name" value="CysS_C"/>
</dbReference>
<keyword evidence="2" id="KW-0812">Transmembrane</keyword>
<organism evidence="5 6">
    <name type="scientific">Tsukamurella pulmonis</name>
    <dbReference type="NCBI Taxonomy" id="47312"/>
    <lineage>
        <taxon>Bacteria</taxon>
        <taxon>Bacillati</taxon>
        <taxon>Actinomycetota</taxon>
        <taxon>Actinomycetes</taxon>
        <taxon>Mycobacteriales</taxon>
        <taxon>Tsukamurellaceae</taxon>
        <taxon>Tsukamurella</taxon>
    </lineage>
</organism>
<keyword evidence="2" id="KW-0472">Membrane</keyword>
<reference evidence="6" key="1">
    <citation type="submission" date="2016-10" db="EMBL/GenBank/DDBJ databases">
        <authorList>
            <person name="Varghese N."/>
            <person name="Submissions S."/>
        </authorList>
    </citation>
    <scope>NUCLEOTIDE SEQUENCE [LARGE SCALE GENOMIC DNA]</scope>
    <source>
        <strain evidence="6">DSM 44142</strain>
    </source>
</reference>
<name>A0A1H1HBH7_9ACTN</name>
<sequence>MTTTATPPPATIGVSRAAQLATITATTALGALLGVVVRGLVSWLERTVDGSPGPLRLAAQLPVGVAAGVLTVVGLIGGIVLVAAWQHEVAALNVAEDHVELAAGGHRRWIARDEVGEAFLGRGGELTILDPQGRLLAAAGTDGVSGRRIAEAFRAAGYHWSGASDPYEREFIRFVDGRDEAPPEARELLRARAVARAEKREPTARDLRLRLGEAGVVVRDRGDEQEFRPARTASPTRRPGR</sequence>
<feature type="compositionally biased region" description="Basic and acidic residues" evidence="1">
    <location>
        <begin position="220"/>
        <end position="229"/>
    </location>
</feature>
<dbReference type="EMBL" id="FNLF01000002">
    <property type="protein sequence ID" value="SDR22804.1"/>
    <property type="molecule type" value="Genomic_DNA"/>
</dbReference>
<proteinExistence type="predicted"/>
<gene>
    <name evidence="5" type="ORF">SAMN04489765_4006</name>
</gene>
<feature type="domain" description="Cysteinyl-tRNA ligase anticodon binding" evidence="3">
    <location>
        <begin position="179"/>
        <end position="228"/>
    </location>
</feature>
<dbReference type="RefSeq" id="WP_068564448.1">
    <property type="nucleotide sequence ID" value="NZ_AP025457.1"/>
</dbReference>
<evidence type="ECO:0000313" key="6">
    <source>
        <dbReference type="Proteomes" id="UP000183053"/>
    </source>
</evidence>
<feature type="transmembrane region" description="Helical" evidence="2">
    <location>
        <begin position="61"/>
        <end position="85"/>
    </location>
</feature>
<evidence type="ECO:0000256" key="1">
    <source>
        <dbReference type="SAM" id="MobiDB-lite"/>
    </source>
</evidence>
<dbReference type="OrthoDB" id="5145029at2"/>
<evidence type="ECO:0008006" key="7">
    <source>
        <dbReference type="Google" id="ProtNLM"/>
    </source>
</evidence>
<dbReference type="Pfam" id="PF23493">
    <property type="entry name" value="CysS_C"/>
    <property type="match status" value="1"/>
</dbReference>
<keyword evidence="2" id="KW-1133">Transmembrane helix</keyword>
<accession>A0A1H1HBH7</accession>
<evidence type="ECO:0000259" key="4">
    <source>
        <dbReference type="Pfam" id="PF23494"/>
    </source>
</evidence>
<dbReference type="Pfam" id="PF23494">
    <property type="entry name" value="bPH_10"/>
    <property type="match status" value="1"/>
</dbReference>
<dbReference type="InterPro" id="IPR057798">
    <property type="entry name" value="PH_YqeB"/>
</dbReference>
<keyword evidence="6" id="KW-1185">Reference proteome</keyword>
<feature type="domain" description="YqeB PH" evidence="4">
    <location>
        <begin position="11"/>
        <end position="161"/>
    </location>
</feature>
<dbReference type="STRING" id="47312.SAMN04489765_4006"/>
<protein>
    <recommendedName>
        <fullName evidence="7">PH domain-containing protein</fullName>
    </recommendedName>
</protein>
<feature type="transmembrane region" description="Helical" evidence="2">
    <location>
        <begin position="20"/>
        <end position="41"/>
    </location>
</feature>
<feature type="region of interest" description="Disordered" evidence="1">
    <location>
        <begin position="220"/>
        <end position="241"/>
    </location>
</feature>